<dbReference type="InterPro" id="IPR009008">
    <property type="entry name" value="Val/Leu/Ile-tRNA-synth_edit"/>
</dbReference>
<dbReference type="InterPro" id="IPR014729">
    <property type="entry name" value="Rossmann-like_a/b/a_fold"/>
</dbReference>
<evidence type="ECO:0000313" key="17">
    <source>
        <dbReference type="Proteomes" id="UP000008743"/>
    </source>
</evidence>
<dbReference type="eggNOG" id="KOG0434">
    <property type="taxonomic scope" value="Eukaryota"/>
</dbReference>
<dbReference type="Gene3D" id="3.40.50.620">
    <property type="entry name" value="HUPs"/>
    <property type="match status" value="2"/>
</dbReference>
<dbReference type="SUPFAM" id="SSF47323">
    <property type="entry name" value="Anticodon-binding domain of a subclass of class I aminoacyl-tRNA synthetases"/>
    <property type="match status" value="1"/>
</dbReference>
<dbReference type="PROSITE" id="PS00178">
    <property type="entry name" value="AA_TRNA_LIGASE_I"/>
    <property type="match status" value="1"/>
</dbReference>
<evidence type="ECO:0000256" key="5">
    <source>
        <dbReference type="ARBA" id="ARBA00022598"/>
    </source>
</evidence>
<feature type="compositionally biased region" description="Low complexity" evidence="13">
    <location>
        <begin position="1"/>
        <end position="17"/>
    </location>
</feature>
<dbReference type="InterPro" id="IPR023586">
    <property type="entry name" value="Ile-tRNA-ligase_type2"/>
</dbReference>
<keyword evidence="8 12" id="KW-0648">Protein biosynthesis</keyword>
<dbReference type="Pfam" id="PF00133">
    <property type="entry name" value="tRNA-synt_1"/>
    <property type="match status" value="1"/>
</dbReference>
<keyword evidence="6 12" id="KW-0547">Nucleotide-binding</keyword>
<dbReference type="CDD" id="cd00818">
    <property type="entry name" value="IleRS_core"/>
    <property type="match status" value="1"/>
</dbReference>
<reference evidence="17" key="1">
    <citation type="submission" date="2011-02" db="EMBL/GenBank/DDBJ databases">
        <title>The Genome Sequence of Capsaspora owczarzaki ATCC 30864.</title>
        <authorList>
            <person name="Russ C."/>
            <person name="Cuomo C."/>
            <person name="Burger G."/>
            <person name="Gray M.W."/>
            <person name="Holland P.W.H."/>
            <person name="King N."/>
            <person name="Lang F.B.F."/>
            <person name="Roger A.J."/>
            <person name="Ruiz-Trillo I."/>
            <person name="Young S.K."/>
            <person name="Zeng Q."/>
            <person name="Gargeya S."/>
            <person name="Alvarado L."/>
            <person name="Berlin A."/>
            <person name="Chapman S.B."/>
            <person name="Chen Z."/>
            <person name="Freedman E."/>
            <person name="Gellesch M."/>
            <person name="Goldberg J."/>
            <person name="Griggs A."/>
            <person name="Gujja S."/>
            <person name="Heilman E."/>
            <person name="Heiman D."/>
            <person name="Howarth C."/>
            <person name="Mehta T."/>
            <person name="Neiman D."/>
            <person name="Pearson M."/>
            <person name="Roberts A."/>
            <person name="Saif S."/>
            <person name="Shea T."/>
            <person name="Shenoy N."/>
            <person name="Sisk P."/>
            <person name="Stolte C."/>
            <person name="Sykes S."/>
            <person name="White J."/>
            <person name="Yandava C."/>
            <person name="Haas B."/>
            <person name="Nusbaum C."/>
            <person name="Birren B."/>
        </authorList>
    </citation>
    <scope>NUCLEOTIDE SEQUENCE</scope>
    <source>
        <strain evidence="17">ATCC 30864</strain>
    </source>
</reference>
<name>A0A0D2VX34_CAPO3</name>
<comment type="catalytic activity">
    <reaction evidence="11">
        <text>tRNA(Ile) + L-isoleucine + ATP = L-isoleucyl-tRNA(Ile) + AMP + diphosphate</text>
        <dbReference type="Rhea" id="RHEA:11060"/>
        <dbReference type="Rhea" id="RHEA-COMP:9666"/>
        <dbReference type="Rhea" id="RHEA-COMP:9695"/>
        <dbReference type="ChEBI" id="CHEBI:30616"/>
        <dbReference type="ChEBI" id="CHEBI:33019"/>
        <dbReference type="ChEBI" id="CHEBI:58045"/>
        <dbReference type="ChEBI" id="CHEBI:78442"/>
        <dbReference type="ChEBI" id="CHEBI:78528"/>
        <dbReference type="ChEBI" id="CHEBI:456215"/>
        <dbReference type="EC" id="6.1.1.5"/>
    </reaction>
</comment>
<evidence type="ECO:0000256" key="12">
    <source>
        <dbReference type="RuleBase" id="RU363035"/>
    </source>
</evidence>
<evidence type="ECO:0000256" key="6">
    <source>
        <dbReference type="ARBA" id="ARBA00022741"/>
    </source>
</evidence>
<comment type="subcellular location">
    <subcellularLocation>
        <location evidence="1">Cytoplasm</location>
    </subcellularLocation>
</comment>
<dbReference type="InterPro" id="IPR002300">
    <property type="entry name" value="aa-tRNA-synth_Ia"/>
</dbReference>
<organism evidence="16 17">
    <name type="scientific">Capsaspora owczarzaki (strain ATCC 30864)</name>
    <dbReference type="NCBI Taxonomy" id="595528"/>
    <lineage>
        <taxon>Eukaryota</taxon>
        <taxon>Filasterea</taxon>
        <taxon>Capsaspora</taxon>
    </lineage>
</organism>
<protein>
    <recommendedName>
        <fullName evidence="3">isoleucine--tRNA ligase</fullName>
        <ecNumber evidence="3">6.1.1.5</ecNumber>
    </recommendedName>
    <alternativeName>
        <fullName evidence="10">Isoleucyl-tRNA synthetase</fullName>
    </alternativeName>
</protein>
<dbReference type="RefSeq" id="XP_004345266.2">
    <property type="nucleotide sequence ID" value="XM_004345216.2"/>
</dbReference>
<dbReference type="Pfam" id="PF19302">
    <property type="entry name" value="DUF5915"/>
    <property type="match status" value="1"/>
</dbReference>
<dbReference type="PANTHER" id="PTHR42780:SF1">
    <property type="entry name" value="ISOLEUCINE--TRNA LIGASE, CYTOPLASMIC"/>
    <property type="match status" value="1"/>
</dbReference>
<dbReference type="PhylomeDB" id="A0A0D2VX34"/>
<dbReference type="FunCoup" id="A0A0D2VX34">
    <property type="interactions" value="554"/>
</dbReference>
<evidence type="ECO:0000256" key="10">
    <source>
        <dbReference type="ARBA" id="ARBA00032665"/>
    </source>
</evidence>
<dbReference type="FunFam" id="3.40.50.620:FF:000050">
    <property type="entry name" value="Isoleucyl-tRNA synthetase,cytoplasmic"/>
    <property type="match status" value="1"/>
</dbReference>
<dbReference type="GO" id="GO:0005524">
    <property type="term" value="F:ATP binding"/>
    <property type="evidence" value="ECO:0007669"/>
    <property type="project" value="UniProtKB-KW"/>
</dbReference>
<feature type="domain" description="Aminoacyl-tRNA synthetase class Ia" evidence="14">
    <location>
        <begin position="35"/>
        <end position="730"/>
    </location>
</feature>
<dbReference type="PRINTS" id="PR00984">
    <property type="entry name" value="TRNASYNTHILE"/>
</dbReference>
<evidence type="ECO:0000256" key="1">
    <source>
        <dbReference type="ARBA" id="ARBA00004496"/>
    </source>
</evidence>
<dbReference type="GO" id="GO:0004822">
    <property type="term" value="F:isoleucine-tRNA ligase activity"/>
    <property type="evidence" value="ECO:0007669"/>
    <property type="project" value="UniProtKB-EC"/>
</dbReference>
<keyword evidence="9 12" id="KW-0030">Aminoacyl-tRNA synthetase</keyword>
<dbReference type="SUPFAM" id="SSF50677">
    <property type="entry name" value="ValRS/IleRS/LeuRS editing domain"/>
    <property type="match status" value="2"/>
</dbReference>
<dbReference type="EMBL" id="KE346370">
    <property type="protein sequence ID" value="KJE96152.1"/>
    <property type="molecule type" value="Genomic_DNA"/>
</dbReference>
<evidence type="ECO:0000256" key="11">
    <source>
        <dbReference type="ARBA" id="ARBA00048359"/>
    </source>
</evidence>
<dbReference type="Pfam" id="PF08264">
    <property type="entry name" value="Anticodon_1"/>
    <property type="match status" value="1"/>
</dbReference>
<gene>
    <name evidence="16" type="ORF">CAOG_006517</name>
</gene>
<keyword evidence="17" id="KW-1185">Reference proteome</keyword>
<dbReference type="Gene3D" id="1.10.730.10">
    <property type="entry name" value="Isoleucyl-tRNA Synthetase, Domain 1"/>
    <property type="match status" value="1"/>
</dbReference>
<evidence type="ECO:0000256" key="13">
    <source>
        <dbReference type="SAM" id="MobiDB-lite"/>
    </source>
</evidence>
<dbReference type="OrthoDB" id="1706657at2759"/>
<evidence type="ECO:0000256" key="7">
    <source>
        <dbReference type="ARBA" id="ARBA00022840"/>
    </source>
</evidence>
<dbReference type="Proteomes" id="UP000008743">
    <property type="component" value="Unassembled WGS sequence"/>
</dbReference>
<dbReference type="STRING" id="595528.A0A0D2VX34"/>
<feature type="region of interest" description="Disordered" evidence="13">
    <location>
        <begin position="1"/>
        <end position="26"/>
    </location>
</feature>
<feature type="region of interest" description="Disordered" evidence="13">
    <location>
        <begin position="288"/>
        <end position="344"/>
    </location>
</feature>
<dbReference type="FunFam" id="1.10.730.10:FF:000004">
    <property type="entry name" value="Isoleucyl-tRNA synthetase, cytoplasmic"/>
    <property type="match status" value="1"/>
</dbReference>
<keyword evidence="4" id="KW-0963">Cytoplasm</keyword>
<dbReference type="InterPro" id="IPR009080">
    <property type="entry name" value="tRNAsynth_Ia_anticodon-bd"/>
</dbReference>
<proteinExistence type="inferred from homology"/>
<feature type="domain" description="Methionyl/Valyl/Leucyl/Isoleucyl-tRNA synthetase anticodon-binding" evidence="15">
    <location>
        <begin position="785"/>
        <end position="939"/>
    </location>
</feature>
<dbReference type="InParanoid" id="A0A0D2VX34"/>
<evidence type="ECO:0000256" key="2">
    <source>
        <dbReference type="ARBA" id="ARBA00005594"/>
    </source>
</evidence>
<evidence type="ECO:0000256" key="8">
    <source>
        <dbReference type="ARBA" id="ARBA00022917"/>
    </source>
</evidence>
<evidence type="ECO:0000256" key="3">
    <source>
        <dbReference type="ARBA" id="ARBA00013165"/>
    </source>
</evidence>
<dbReference type="InterPro" id="IPR001412">
    <property type="entry name" value="aa-tRNA-synth_I_CS"/>
</dbReference>
<dbReference type="InterPro" id="IPR002301">
    <property type="entry name" value="Ile-tRNA-ligase"/>
</dbReference>
<dbReference type="AlphaFoldDB" id="A0A0D2VX34"/>
<dbReference type="CDD" id="cd07961">
    <property type="entry name" value="Anticodon_Ia_Ile_ABEc"/>
    <property type="match status" value="1"/>
</dbReference>
<dbReference type="HAMAP" id="MF_02003">
    <property type="entry name" value="Ile_tRNA_synth_type2"/>
    <property type="match status" value="1"/>
</dbReference>
<evidence type="ECO:0000313" key="16">
    <source>
        <dbReference type="EMBL" id="KJE96152.1"/>
    </source>
</evidence>
<evidence type="ECO:0000256" key="9">
    <source>
        <dbReference type="ARBA" id="ARBA00023146"/>
    </source>
</evidence>
<feature type="compositionally biased region" description="Low complexity" evidence="13">
    <location>
        <begin position="296"/>
        <end position="309"/>
    </location>
</feature>
<dbReference type="GO" id="GO:0000049">
    <property type="term" value="F:tRNA binding"/>
    <property type="evidence" value="ECO:0007669"/>
    <property type="project" value="InterPro"/>
</dbReference>
<dbReference type="SUPFAM" id="SSF52374">
    <property type="entry name" value="Nucleotidylyl transferase"/>
    <property type="match status" value="1"/>
</dbReference>
<dbReference type="InterPro" id="IPR033709">
    <property type="entry name" value="Anticodon_Ile_ABEc"/>
</dbReference>
<keyword evidence="5 12" id="KW-0436">Ligase</keyword>
<comment type="similarity">
    <text evidence="2 12">Belongs to the class-I aminoacyl-tRNA synthetase family.</text>
</comment>
<evidence type="ECO:0000256" key="4">
    <source>
        <dbReference type="ARBA" id="ARBA00022490"/>
    </source>
</evidence>
<dbReference type="FunFam" id="3.40.50.620:FF:000023">
    <property type="entry name" value="Isoleucyl-tRNA synthetase,cytoplasmic"/>
    <property type="match status" value="1"/>
</dbReference>
<dbReference type="InterPro" id="IPR013155">
    <property type="entry name" value="M/V/L/I-tRNA-synth_anticd-bd"/>
</dbReference>
<dbReference type="GO" id="GO:0006428">
    <property type="term" value="P:isoleucyl-tRNA aminoacylation"/>
    <property type="evidence" value="ECO:0007669"/>
    <property type="project" value="InterPro"/>
</dbReference>
<dbReference type="GO" id="GO:0005737">
    <property type="term" value="C:cytoplasm"/>
    <property type="evidence" value="ECO:0007669"/>
    <property type="project" value="UniProtKB-SubCell"/>
</dbReference>
<feature type="compositionally biased region" description="Low complexity" evidence="13">
    <location>
        <begin position="325"/>
        <end position="336"/>
    </location>
</feature>
<accession>A0A0D2VX34</accession>
<dbReference type="EC" id="6.1.1.5" evidence="3"/>
<dbReference type="PANTHER" id="PTHR42780">
    <property type="entry name" value="SOLEUCYL-TRNA SYNTHETASE"/>
    <property type="match status" value="1"/>
</dbReference>
<dbReference type="GO" id="GO:0002161">
    <property type="term" value="F:aminoacyl-tRNA deacylase activity"/>
    <property type="evidence" value="ECO:0007669"/>
    <property type="project" value="InterPro"/>
</dbReference>
<sequence length="1163" mass="129683">MASTSAASASASASASSPLPSVSDNHNFPGTEEAVLGFWKSINAFETSLKLSEGRKPYTFYDGPPFATGKPHYGHILAGTIKDIVTRWAHQTGHYVERRFGWDTHGLPIEFEIDKAFNINSPQDVEKMGIANYNEKCRNIVMTFAKEWETTVNRMGRWIDFQNDYKTMYPSFMESVWWVFSQLFDKDLVYRGYKVMPFSTGCATPLSNFEAGQNYRDVSDPAIMITFPLVDQPEVSLVAWTTTPWTLPSNLALCVNPELEYVKVKDTASGKIYILATDRLVALYPKGKESGDAHGKAPTKAATGAAAGKAKGKEKKQQKRDDAKTGASSSDAADSAAVKEETPAAAAAAEPAAAAAETVAAAPAAPYEILERFKGATLKGLRYTPLFPYFASRPGAFVVTTDPYVTNDSGTGVVHSAPGFGEDDYRVCVAHGIVNRDEAVPCPIDEKGCFTSEVTDFVGKYVKDADKDVIKHIKDLGRLVNVASIVHSYPFCWRSNTPLIYRAVGSWFVRVESLIPRLLANNAQTYWVPDVVKEKRFANWLANARDWSISRNRYWGTPIPLWVSDDGKEVVRISSIQELHELSGVLVTDLHREFLDDITIPSKQGKGVLRRTKEVFDCWFESGSMPYAQVHYPFERKDTFQQSFPADFIAEGLDQTRGWFYTLLVISTALFDKPPFKNLIVNGLVLAADGQKMSKSKKNYPDPSLVIDNYGADALRLYLINSPVVRAEEVKFKEAGVKDVIKDVLLPWYNAFRFCLQNVDRLKKEDGIDFTFDLKAENPTTNLMDKWILAYTQSLITFVKQEMAAYRLYTVVPRLLAYIDNLTNWYVRFNRRRVKGEAGLEECKNSLGALFEVLFTTVTLMAPFTPFIAEYMYQNLLPLLTNLDPNEDRRSVHFTMIPEPKTGYANADIERVVARMQSVIEMVRVVRDRRNLPVKYPLSEMTLVHSDKQVLDDVRLVESYLLEELNVKTLVTSSDIAKYGVKLNAAINMELGAKLRGDLPVVQKAIAALSADDIEKFKKEGTITVAGFALSGTDLKISYSCTAPADHEANTNGDILVLVNVVSDSGMKEEGLAREIINRVQRLRKKGKLIATDNVDVYYQVTKEDAETLLTQVVVSQADFLATNLKLVLKPHTALPAGVAMLVEEESEIKSASLKLWISSPHA</sequence>
<evidence type="ECO:0000259" key="15">
    <source>
        <dbReference type="Pfam" id="PF08264"/>
    </source>
</evidence>
<keyword evidence="7 12" id="KW-0067">ATP-binding</keyword>
<evidence type="ECO:0000259" key="14">
    <source>
        <dbReference type="Pfam" id="PF00133"/>
    </source>
</evidence>